<organism evidence="2 3">
    <name type="scientific">Leptosia nina</name>
    <dbReference type="NCBI Taxonomy" id="320188"/>
    <lineage>
        <taxon>Eukaryota</taxon>
        <taxon>Metazoa</taxon>
        <taxon>Ecdysozoa</taxon>
        <taxon>Arthropoda</taxon>
        <taxon>Hexapoda</taxon>
        <taxon>Insecta</taxon>
        <taxon>Pterygota</taxon>
        <taxon>Neoptera</taxon>
        <taxon>Endopterygota</taxon>
        <taxon>Lepidoptera</taxon>
        <taxon>Glossata</taxon>
        <taxon>Ditrysia</taxon>
        <taxon>Papilionoidea</taxon>
        <taxon>Pieridae</taxon>
        <taxon>Pierinae</taxon>
        <taxon>Leptosia</taxon>
    </lineage>
</organism>
<feature type="compositionally biased region" description="Basic and acidic residues" evidence="1">
    <location>
        <begin position="149"/>
        <end position="161"/>
    </location>
</feature>
<name>A0AAV1JFM3_9NEOP</name>
<dbReference type="Proteomes" id="UP001497472">
    <property type="component" value="Unassembled WGS sequence"/>
</dbReference>
<accession>A0AAV1JFM3</accession>
<dbReference type="AlphaFoldDB" id="A0AAV1JFM3"/>
<keyword evidence="3" id="KW-1185">Reference proteome</keyword>
<comment type="caution">
    <text evidence="2">The sequence shown here is derived from an EMBL/GenBank/DDBJ whole genome shotgun (WGS) entry which is preliminary data.</text>
</comment>
<dbReference type="EMBL" id="CAVLEF010000009">
    <property type="protein sequence ID" value="CAK1547032.1"/>
    <property type="molecule type" value="Genomic_DNA"/>
</dbReference>
<reference evidence="2 3" key="1">
    <citation type="submission" date="2023-11" db="EMBL/GenBank/DDBJ databases">
        <authorList>
            <person name="Okamura Y."/>
        </authorList>
    </citation>
    <scope>NUCLEOTIDE SEQUENCE [LARGE SCALE GENOMIC DNA]</scope>
</reference>
<evidence type="ECO:0000313" key="2">
    <source>
        <dbReference type="EMBL" id="CAK1547032.1"/>
    </source>
</evidence>
<protein>
    <submittedName>
        <fullName evidence="2">Uncharacterized protein</fullName>
    </submittedName>
</protein>
<gene>
    <name evidence="2" type="ORF">LNINA_LOCUS6533</name>
</gene>
<sequence length="209" mass="22618">MNPKFSLLTSPPPEQKQQKQCFLIRTHDSTVVENQLLGQSTPTARAVRVFRSAANCSSSSCTAALNVSHCIHHEKFTAQDANSPSTGRMDHSKVAGSGSGTVDRVRKVRMDRMGHNLDRKTGMASILMRMAGSTARRTRMGRSTGNTAGKDHSMGRKKDSSVEGTAGTVGTVDTESSKTEVSRAVVDTKAVSTDRNKGNRDRKDRNTPL</sequence>
<feature type="region of interest" description="Disordered" evidence="1">
    <location>
        <begin position="80"/>
        <end position="101"/>
    </location>
</feature>
<proteinExistence type="predicted"/>
<evidence type="ECO:0000313" key="3">
    <source>
        <dbReference type="Proteomes" id="UP001497472"/>
    </source>
</evidence>
<evidence type="ECO:0000256" key="1">
    <source>
        <dbReference type="SAM" id="MobiDB-lite"/>
    </source>
</evidence>
<feature type="compositionally biased region" description="Basic and acidic residues" evidence="1">
    <location>
        <begin position="192"/>
        <end position="209"/>
    </location>
</feature>
<feature type="region of interest" description="Disordered" evidence="1">
    <location>
        <begin position="133"/>
        <end position="209"/>
    </location>
</feature>